<evidence type="ECO:0000313" key="1">
    <source>
        <dbReference type="EMBL" id="QQP52326.1"/>
    </source>
</evidence>
<organism evidence="1 2">
    <name type="scientific">Caligus rogercresseyi</name>
    <name type="common">Sea louse</name>
    <dbReference type="NCBI Taxonomy" id="217165"/>
    <lineage>
        <taxon>Eukaryota</taxon>
        <taxon>Metazoa</taxon>
        <taxon>Ecdysozoa</taxon>
        <taxon>Arthropoda</taxon>
        <taxon>Crustacea</taxon>
        <taxon>Multicrustacea</taxon>
        <taxon>Hexanauplia</taxon>
        <taxon>Copepoda</taxon>
        <taxon>Siphonostomatoida</taxon>
        <taxon>Caligidae</taxon>
        <taxon>Caligus</taxon>
    </lineage>
</organism>
<evidence type="ECO:0000313" key="2">
    <source>
        <dbReference type="Proteomes" id="UP000595437"/>
    </source>
</evidence>
<dbReference type="GO" id="GO:0003676">
    <property type="term" value="F:nucleic acid binding"/>
    <property type="evidence" value="ECO:0007669"/>
    <property type="project" value="InterPro"/>
</dbReference>
<feature type="non-terminal residue" evidence="1">
    <location>
        <position position="208"/>
    </location>
</feature>
<sequence>MCIVCYDHIMVVIIDLVNRQFVLLSPNFARNLLCWTLNHRLACVQKTTVWCGLWAGGIIGPFFFKDDRGRNVTVNGERYRVMIHDFFLPQLAELNLVNMWFQQDGATCHTARETMNMLKDEFGEQLISRNGPVSWPPRSCDLTPLDYFLWGYVKSLVYVDKPNTIEALQDNITRVIRRIQPEMLEQGTQNWTFRMDHLKRSRGQHLNE</sequence>
<dbReference type="OrthoDB" id="6375373at2759"/>
<reference evidence="2" key="1">
    <citation type="submission" date="2021-01" db="EMBL/GenBank/DDBJ databases">
        <title>Caligus Genome Assembly.</title>
        <authorList>
            <person name="Gallardo-Escarate C."/>
        </authorList>
    </citation>
    <scope>NUCLEOTIDE SEQUENCE [LARGE SCALE GENOMIC DNA]</scope>
</reference>
<name>A0A7T8HLM2_CALRO</name>
<accession>A0A7T8HLM2</accession>
<proteinExistence type="predicted"/>
<protein>
    <submittedName>
        <fullName evidence="1">Transposable element Tc3 transposase</fullName>
    </submittedName>
</protein>
<gene>
    <name evidence="1" type="ORF">FKW44_004446</name>
</gene>
<dbReference type="EMBL" id="CP045892">
    <property type="protein sequence ID" value="QQP52326.1"/>
    <property type="molecule type" value="Genomic_DNA"/>
</dbReference>
<dbReference type="Gene3D" id="3.30.420.10">
    <property type="entry name" value="Ribonuclease H-like superfamily/Ribonuclease H"/>
    <property type="match status" value="1"/>
</dbReference>
<keyword evidence="2" id="KW-1185">Reference proteome</keyword>
<dbReference type="AlphaFoldDB" id="A0A7T8HLM2"/>
<dbReference type="InterPro" id="IPR036397">
    <property type="entry name" value="RNaseH_sf"/>
</dbReference>
<dbReference type="PANTHER" id="PTHR47326:SF1">
    <property type="entry name" value="HTH PSQ-TYPE DOMAIN-CONTAINING PROTEIN"/>
    <property type="match status" value="1"/>
</dbReference>
<dbReference type="Proteomes" id="UP000595437">
    <property type="component" value="Chromosome 3"/>
</dbReference>
<dbReference type="PANTHER" id="PTHR47326">
    <property type="entry name" value="TRANSPOSABLE ELEMENT TC3 TRANSPOSASE-LIKE PROTEIN"/>
    <property type="match status" value="1"/>
</dbReference>